<evidence type="ECO:0000313" key="2">
    <source>
        <dbReference type="EnsemblPlants" id="ONIVA12G07430.1"/>
    </source>
</evidence>
<feature type="compositionally biased region" description="Gly residues" evidence="1">
    <location>
        <begin position="1"/>
        <end position="17"/>
    </location>
</feature>
<dbReference type="Proteomes" id="UP000006591">
    <property type="component" value="Chromosome 12"/>
</dbReference>
<dbReference type="AlphaFoldDB" id="A0A0E0J8M4"/>
<proteinExistence type="predicted"/>
<name>A0A0E0J8M4_ORYNI</name>
<accession>A0A0E0J8M4</accession>
<reference evidence="2" key="2">
    <citation type="submission" date="2018-04" db="EMBL/GenBank/DDBJ databases">
        <title>OnivRS2 (Oryza nivara Reference Sequence Version 2).</title>
        <authorList>
            <person name="Zhang J."/>
            <person name="Kudrna D."/>
            <person name="Lee S."/>
            <person name="Talag J."/>
            <person name="Rajasekar S."/>
            <person name="Welchert J."/>
            <person name="Hsing Y.-I."/>
            <person name="Wing R.A."/>
        </authorList>
    </citation>
    <scope>NUCLEOTIDE SEQUENCE [LARGE SCALE GENOMIC DNA]</scope>
    <source>
        <strain evidence="2">SL10</strain>
    </source>
</reference>
<dbReference type="EnsemblPlants" id="ONIVA12G07430.1">
    <property type="protein sequence ID" value="ONIVA12G07430.1"/>
    <property type="gene ID" value="ONIVA12G07430"/>
</dbReference>
<dbReference type="HOGENOM" id="CLU_2889680_0_0_1"/>
<reference evidence="2" key="1">
    <citation type="submission" date="2015-04" db="UniProtKB">
        <authorList>
            <consortium name="EnsemblPlants"/>
        </authorList>
    </citation>
    <scope>IDENTIFICATION</scope>
    <source>
        <strain evidence="2">SL10</strain>
    </source>
</reference>
<dbReference type="Gramene" id="ONIVA12G07430.1">
    <property type="protein sequence ID" value="ONIVA12G07430.1"/>
    <property type="gene ID" value="ONIVA12G07430"/>
</dbReference>
<sequence length="63" mass="6697">MDGGGILGGGSGFGGPAGRSPSPEASHASTTRQWRMLARCHCHRAWQVGAAKECKRSLQWHHA</sequence>
<evidence type="ECO:0000256" key="1">
    <source>
        <dbReference type="SAM" id="MobiDB-lite"/>
    </source>
</evidence>
<protein>
    <submittedName>
        <fullName evidence="2">Uncharacterized protein</fullName>
    </submittedName>
</protein>
<keyword evidence="3" id="KW-1185">Reference proteome</keyword>
<organism evidence="2">
    <name type="scientific">Oryza nivara</name>
    <name type="common">Indian wild rice</name>
    <name type="synonym">Oryza sativa f. spontanea</name>
    <dbReference type="NCBI Taxonomy" id="4536"/>
    <lineage>
        <taxon>Eukaryota</taxon>
        <taxon>Viridiplantae</taxon>
        <taxon>Streptophyta</taxon>
        <taxon>Embryophyta</taxon>
        <taxon>Tracheophyta</taxon>
        <taxon>Spermatophyta</taxon>
        <taxon>Magnoliopsida</taxon>
        <taxon>Liliopsida</taxon>
        <taxon>Poales</taxon>
        <taxon>Poaceae</taxon>
        <taxon>BOP clade</taxon>
        <taxon>Oryzoideae</taxon>
        <taxon>Oryzeae</taxon>
        <taxon>Oryzinae</taxon>
        <taxon>Oryza</taxon>
    </lineage>
</organism>
<feature type="region of interest" description="Disordered" evidence="1">
    <location>
        <begin position="1"/>
        <end position="30"/>
    </location>
</feature>
<evidence type="ECO:0000313" key="3">
    <source>
        <dbReference type="Proteomes" id="UP000006591"/>
    </source>
</evidence>